<keyword evidence="2" id="KW-0472">Membrane</keyword>
<proteinExistence type="predicted"/>
<keyword evidence="2" id="KW-1133">Transmembrane helix</keyword>
<dbReference type="AlphaFoldDB" id="A0A4Z2GHZ4"/>
<sequence>MGPVASAGHWVQSPGANQLEFQHLSPFGLYSVKFKGKVVGRENAIVLVVFVLQTCLSPSASCVLGDEDHRAERSRMKLLLTWTTNNQPVDPTQSGSGSPSPRRAQLDGLSLQQRGDDVEPGSRHFISVESSSDETMYFLPSIILMVVFLLLPATLYLYSADNKIFNRTIWPNMDLHPPTRFRPLLSIWYTFLQDWRFN</sequence>
<feature type="compositionally biased region" description="Polar residues" evidence="1">
    <location>
        <begin position="85"/>
        <end position="99"/>
    </location>
</feature>
<dbReference type="EMBL" id="SRLO01000530">
    <property type="protein sequence ID" value="TNN52989.1"/>
    <property type="molecule type" value="Genomic_DNA"/>
</dbReference>
<evidence type="ECO:0000313" key="4">
    <source>
        <dbReference type="Proteomes" id="UP000314294"/>
    </source>
</evidence>
<dbReference type="Proteomes" id="UP000314294">
    <property type="component" value="Unassembled WGS sequence"/>
</dbReference>
<gene>
    <name evidence="3" type="ORF">EYF80_036788</name>
</gene>
<evidence type="ECO:0000313" key="3">
    <source>
        <dbReference type="EMBL" id="TNN52989.1"/>
    </source>
</evidence>
<comment type="caution">
    <text evidence="3">The sequence shown here is derived from an EMBL/GenBank/DDBJ whole genome shotgun (WGS) entry which is preliminary data.</text>
</comment>
<feature type="region of interest" description="Disordered" evidence="1">
    <location>
        <begin position="85"/>
        <end position="105"/>
    </location>
</feature>
<evidence type="ECO:0000256" key="1">
    <source>
        <dbReference type="SAM" id="MobiDB-lite"/>
    </source>
</evidence>
<keyword evidence="4" id="KW-1185">Reference proteome</keyword>
<evidence type="ECO:0000256" key="2">
    <source>
        <dbReference type="SAM" id="Phobius"/>
    </source>
</evidence>
<reference evidence="3 4" key="1">
    <citation type="submission" date="2019-03" db="EMBL/GenBank/DDBJ databases">
        <title>First draft genome of Liparis tanakae, snailfish: a comprehensive survey of snailfish specific genes.</title>
        <authorList>
            <person name="Kim W."/>
            <person name="Song I."/>
            <person name="Jeong J.-H."/>
            <person name="Kim D."/>
            <person name="Kim S."/>
            <person name="Ryu S."/>
            <person name="Song J.Y."/>
            <person name="Lee S.K."/>
        </authorList>
    </citation>
    <scope>NUCLEOTIDE SEQUENCE [LARGE SCALE GENOMIC DNA]</scope>
    <source>
        <tissue evidence="3">Muscle</tissue>
    </source>
</reference>
<feature type="transmembrane region" description="Helical" evidence="2">
    <location>
        <begin position="137"/>
        <end position="158"/>
    </location>
</feature>
<name>A0A4Z2GHZ4_9TELE</name>
<accession>A0A4Z2GHZ4</accession>
<organism evidence="3 4">
    <name type="scientific">Liparis tanakae</name>
    <name type="common">Tanaka's snailfish</name>
    <dbReference type="NCBI Taxonomy" id="230148"/>
    <lineage>
        <taxon>Eukaryota</taxon>
        <taxon>Metazoa</taxon>
        <taxon>Chordata</taxon>
        <taxon>Craniata</taxon>
        <taxon>Vertebrata</taxon>
        <taxon>Euteleostomi</taxon>
        <taxon>Actinopterygii</taxon>
        <taxon>Neopterygii</taxon>
        <taxon>Teleostei</taxon>
        <taxon>Neoteleostei</taxon>
        <taxon>Acanthomorphata</taxon>
        <taxon>Eupercaria</taxon>
        <taxon>Perciformes</taxon>
        <taxon>Cottioidei</taxon>
        <taxon>Cottales</taxon>
        <taxon>Liparidae</taxon>
        <taxon>Liparis</taxon>
    </lineage>
</organism>
<keyword evidence="2" id="KW-0812">Transmembrane</keyword>
<protein>
    <submittedName>
        <fullName evidence="3">Uncharacterized protein</fullName>
    </submittedName>
</protein>